<comment type="caution">
    <text evidence="3">The sequence shown here is derived from an EMBL/GenBank/DDBJ whole genome shotgun (WGS) entry which is preliminary data.</text>
</comment>
<dbReference type="AlphaFoldDB" id="A0AAV7Y307"/>
<feature type="compositionally biased region" description="Polar residues" evidence="2">
    <location>
        <begin position="130"/>
        <end position="142"/>
    </location>
</feature>
<evidence type="ECO:0000313" key="3">
    <source>
        <dbReference type="EMBL" id="KAJ3424257.1"/>
    </source>
</evidence>
<feature type="coiled-coil region" evidence="1">
    <location>
        <begin position="223"/>
        <end position="292"/>
    </location>
</feature>
<name>A0AAV7Y307_9EUKA</name>
<organism evidence="3 4">
    <name type="scientific">Anaeramoeba flamelloides</name>
    <dbReference type="NCBI Taxonomy" id="1746091"/>
    <lineage>
        <taxon>Eukaryota</taxon>
        <taxon>Metamonada</taxon>
        <taxon>Anaeramoebidae</taxon>
        <taxon>Anaeramoeba</taxon>
    </lineage>
</organism>
<sequence>MQKYTKKGSKKYFKKLTKSTECVSVLNCSLEFLFANKNFCKLLTIPEKEPPTTIKSISPGIQPFYSNGSEEVALQKIELIKKNPNGLISFIWQFTNSSGSSVWVKIFMTGVEIGDELCVQCIHKKTENPLISRNNKNSNQKIQENKNNFKKEPKKKKKVISESERKKTEVELLFNNSILTLTNYLKQIPEKSIVDQITYQLSECSRFFNGSIQKQLFLQDALNEEKKLKVQKLQNIKSQFEKRNEGFESQKELTEKSLENQKMVRKKYSEIQKQLELEKQRLQNLIDYVKDESLETFLGSNKK</sequence>
<evidence type="ECO:0000256" key="1">
    <source>
        <dbReference type="SAM" id="Coils"/>
    </source>
</evidence>
<dbReference type="EMBL" id="JANTQA010000072">
    <property type="protein sequence ID" value="KAJ3424257.1"/>
    <property type="molecule type" value="Genomic_DNA"/>
</dbReference>
<evidence type="ECO:0000313" key="4">
    <source>
        <dbReference type="Proteomes" id="UP001146793"/>
    </source>
</evidence>
<accession>A0AAV7Y307</accession>
<proteinExistence type="predicted"/>
<feature type="region of interest" description="Disordered" evidence="2">
    <location>
        <begin position="130"/>
        <end position="162"/>
    </location>
</feature>
<protein>
    <submittedName>
        <fullName evidence="3">Uncharacterized protein</fullName>
    </submittedName>
</protein>
<gene>
    <name evidence="3" type="ORF">M0812_28974</name>
</gene>
<dbReference type="Proteomes" id="UP001146793">
    <property type="component" value="Unassembled WGS sequence"/>
</dbReference>
<reference evidence="3" key="1">
    <citation type="submission" date="2022-08" db="EMBL/GenBank/DDBJ databases">
        <title>Novel sulphate-reducing endosymbionts in the free-living metamonad Anaeramoeba.</title>
        <authorList>
            <person name="Jerlstrom-Hultqvist J."/>
            <person name="Cepicka I."/>
            <person name="Gallot-Lavallee L."/>
            <person name="Salas-Leiva D."/>
            <person name="Curtis B.A."/>
            <person name="Zahonova K."/>
            <person name="Pipaliya S."/>
            <person name="Dacks J."/>
            <person name="Roger A.J."/>
        </authorList>
    </citation>
    <scope>NUCLEOTIDE SEQUENCE</scope>
    <source>
        <strain evidence="3">Busselton2</strain>
    </source>
</reference>
<evidence type="ECO:0000256" key="2">
    <source>
        <dbReference type="SAM" id="MobiDB-lite"/>
    </source>
</evidence>
<keyword evidence="1" id="KW-0175">Coiled coil</keyword>